<comment type="caution">
    <text evidence="1">The sequence shown here is derived from an EMBL/GenBank/DDBJ whole genome shotgun (WGS) entry which is preliminary data.</text>
</comment>
<name>A0A9X4XEC7_9FIRM</name>
<dbReference type="EMBL" id="WMQE01000024">
    <property type="protein sequence ID" value="MTK21831.1"/>
    <property type="molecule type" value="Genomic_DNA"/>
</dbReference>
<dbReference type="AlphaFoldDB" id="A0A9X4XEC7"/>
<accession>A0A9X4XEC7</accession>
<proteinExistence type="predicted"/>
<gene>
    <name evidence="1" type="ORF">GMA92_10435</name>
</gene>
<evidence type="ECO:0000313" key="1">
    <source>
        <dbReference type="EMBL" id="MTK21831.1"/>
    </source>
</evidence>
<protein>
    <submittedName>
        <fullName evidence="1">Uncharacterized protein</fullName>
    </submittedName>
</protein>
<reference evidence="1 2" key="1">
    <citation type="journal article" date="2019" name="Nat. Med.">
        <title>A library of human gut bacterial isolates paired with longitudinal multiomics data enables mechanistic microbiome research.</title>
        <authorList>
            <person name="Poyet M."/>
            <person name="Groussin M."/>
            <person name="Gibbons S.M."/>
            <person name="Avila-Pacheco J."/>
            <person name="Jiang X."/>
            <person name="Kearney S.M."/>
            <person name="Perrotta A.R."/>
            <person name="Berdy B."/>
            <person name="Zhao S."/>
            <person name="Lieberman T.D."/>
            <person name="Swanson P.K."/>
            <person name="Smith M."/>
            <person name="Roesemann S."/>
            <person name="Alexander J.E."/>
            <person name="Rich S.A."/>
            <person name="Livny J."/>
            <person name="Vlamakis H."/>
            <person name="Clish C."/>
            <person name="Bullock K."/>
            <person name="Deik A."/>
            <person name="Scott J."/>
            <person name="Pierce K.A."/>
            <person name="Xavier R.J."/>
            <person name="Alm E.J."/>
        </authorList>
    </citation>
    <scope>NUCLEOTIDE SEQUENCE [LARGE SCALE GENOMIC DNA]</scope>
    <source>
        <strain evidence="1 2">BIOML-A198</strain>
    </source>
</reference>
<organism evidence="1 2">
    <name type="scientific">Turicibacter sanguinis</name>
    <dbReference type="NCBI Taxonomy" id="154288"/>
    <lineage>
        <taxon>Bacteria</taxon>
        <taxon>Bacillati</taxon>
        <taxon>Bacillota</taxon>
        <taxon>Erysipelotrichia</taxon>
        <taxon>Erysipelotrichales</taxon>
        <taxon>Turicibacteraceae</taxon>
        <taxon>Turicibacter</taxon>
    </lineage>
</organism>
<dbReference type="Proteomes" id="UP000487649">
    <property type="component" value="Unassembled WGS sequence"/>
</dbReference>
<sequence length="71" mass="8093">MSKYPSVAQMIELNKEFDEKILLIVDKKLICTSNDKAVELYGERQVTHLDVSLMKNFDGAGQKVMLSMEVE</sequence>
<dbReference type="RefSeq" id="WP_006783377.1">
    <property type="nucleotide sequence ID" value="NZ_CYXW01000006.1"/>
</dbReference>
<evidence type="ECO:0000313" key="2">
    <source>
        <dbReference type="Proteomes" id="UP000487649"/>
    </source>
</evidence>